<feature type="transmembrane region" description="Helical" evidence="17">
    <location>
        <begin position="479"/>
        <end position="501"/>
    </location>
</feature>
<dbReference type="InterPro" id="IPR036927">
    <property type="entry name" value="Cyt_c_oxase-like_su1_sf"/>
</dbReference>
<evidence type="ECO:0000256" key="2">
    <source>
        <dbReference type="ARBA" id="ARBA00004673"/>
    </source>
</evidence>
<evidence type="ECO:0000256" key="3">
    <source>
        <dbReference type="ARBA" id="ARBA00022448"/>
    </source>
</evidence>
<feature type="transmembrane region" description="Helical" evidence="17">
    <location>
        <begin position="261"/>
        <end position="284"/>
    </location>
</feature>
<comment type="similarity">
    <text evidence="16">Belongs to the heme-copper respiratory oxidase family.</text>
</comment>
<evidence type="ECO:0000256" key="4">
    <source>
        <dbReference type="ARBA" id="ARBA00022475"/>
    </source>
</evidence>
<keyword evidence="6 16" id="KW-0679">Respiratory chain</keyword>
<dbReference type="RefSeq" id="WP_128914525.1">
    <property type="nucleotide sequence ID" value="NZ_RDSM01000003.1"/>
</dbReference>
<keyword evidence="14 17" id="KW-0472">Membrane</keyword>
<keyword evidence="11 17" id="KW-1133">Transmembrane helix</keyword>
<evidence type="ECO:0000313" key="20">
    <source>
        <dbReference type="Proteomes" id="UP000289437"/>
    </source>
</evidence>
<evidence type="ECO:0000256" key="16">
    <source>
        <dbReference type="RuleBase" id="RU000370"/>
    </source>
</evidence>
<evidence type="ECO:0000259" key="18">
    <source>
        <dbReference type="PROSITE" id="PS50855"/>
    </source>
</evidence>
<evidence type="ECO:0000256" key="14">
    <source>
        <dbReference type="ARBA" id="ARBA00023136"/>
    </source>
</evidence>
<dbReference type="CDD" id="cd01662">
    <property type="entry name" value="Ubiquinol_Oxidase_I"/>
    <property type="match status" value="1"/>
</dbReference>
<evidence type="ECO:0000256" key="13">
    <source>
        <dbReference type="ARBA" id="ARBA00023008"/>
    </source>
</evidence>
<dbReference type="Pfam" id="PF00115">
    <property type="entry name" value="COX1"/>
    <property type="match status" value="1"/>
</dbReference>
<evidence type="ECO:0000256" key="15">
    <source>
        <dbReference type="ARBA" id="ARBA00047816"/>
    </source>
</evidence>
<dbReference type="EC" id="7.1.1.9" evidence="17"/>
<dbReference type="PRINTS" id="PR01165">
    <property type="entry name" value="CYCOXIDASEI"/>
</dbReference>
<evidence type="ECO:0000256" key="7">
    <source>
        <dbReference type="ARBA" id="ARBA00022692"/>
    </source>
</evidence>
<dbReference type="NCBIfam" id="TIGR02891">
    <property type="entry name" value="CtaD_CoxA"/>
    <property type="match status" value="1"/>
</dbReference>
<feature type="transmembrane region" description="Helical" evidence="17">
    <location>
        <begin position="175"/>
        <end position="201"/>
    </location>
</feature>
<keyword evidence="3 16" id="KW-0813">Transport</keyword>
<name>A0A4Q0SYT2_9BACT</name>
<evidence type="ECO:0000256" key="8">
    <source>
        <dbReference type="ARBA" id="ARBA00022723"/>
    </source>
</evidence>
<dbReference type="PANTHER" id="PTHR10422">
    <property type="entry name" value="CYTOCHROME C OXIDASE SUBUNIT 1"/>
    <property type="match status" value="1"/>
</dbReference>
<evidence type="ECO:0000256" key="10">
    <source>
        <dbReference type="ARBA" id="ARBA00022982"/>
    </source>
</evidence>
<protein>
    <recommendedName>
        <fullName evidence="17">Cytochrome c oxidase subunit 1</fullName>
        <ecNumber evidence="17">7.1.1.9</ecNumber>
    </recommendedName>
</protein>
<dbReference type="GO" id="GO:0005886">
    <property type="term" value="C:plasma membrane"/>
    <property type="evidence" value="ECO:0007669"/>
    <property type="project" value="UniProtKB-SubCell"/>
</dbReference>
<keyword evidence="9" id="KW-1278">Translocase</keyword>
<comment type="catalytic activity">
    <reaction evidence="15 17">
        <text>4 Fe(II)-[cytochrome c] + O2 + 8 H(+)(in) = 4 Fe(III)-[cytochrome c] + 2 H2O + 4 H(+)(out)</text>
        <dbReference type="Rhea" id="RHEA:11436"/>
        <dbReference type="Rhea" id="RHEA-COMP:10350"/>
        <dbReference type="Rhea" id="RHEA-COMP:14399"/>
        <dbReference type="ChEBI" id="CHEBI:15377"/>
        <dbReference type="ChEBI" id="CHEBI:15378"/>
        <dbReference type="ChEBI" id="CHEBI:15379"/>
        <dbReference type="ChEBI" id="CHEBI:29033"/>
        <dbReference type="ChEBI" id="CHEBI:29034"/>
        <dbReference type="EC" id="7.1.1.9"/>
    </reaction>
</comment>
<gene>
    <name evidence="19" type="ORF">GRAN_3892</name>
</gene>
<evidence type="ECO:0000256" key="9">
    <source>
        <dbReference type="ARBA" id="ARBA00022967"/>
    </source>
</evidence>
<dbReference type="AlphaFoldDB" id="A0A4Q0SYT2"/>
<dbReference type="PROSITE" id="PS00077">
    <property type="entry name" value="COX1_CUB"/>
    <property type="match status" value="1"/>
</dbReference>
<dbReference type="GO" id="GO:0004129">
    <property type="term" value="F:cytochrome-c oxidase activity"/>
    <property type="evidence" value="ECO:0007669"/>
    <property type="project" value="UniProtKB-EC"/>
</dbReference>
<reference evidence="19 20" key="1">
    <citation type="submission" date="2018-11" db="EMBL/GenBank/DDBJ databases">
        <authorList>
            <person name="Mardanov A.V."/>
            <person name="Ravin N.V."/>
            <person name="Dedysh S.N."/>
        </authorList>
    </citation>
    <scope>NUCLEOTIDE SEQUENCE [LARGE SCALE GENOMIC DNA]</scope>
    <source>
        <strain evidence="19 20">AF10</strain>
    </source>
</reference>
<dbReference type="PROSITE" id="PS50855">
    <property type="entry name" value="COX1"/>
    <property type="match status" value="1"/>
</dbReference>
<evidence type="ECO:0000256" key="17">
    <source>
        <dbReference type="RuleBase" id="RU363061"/>
    </source>
</evidence>
<keyword evidence="7 16" id="KW-0812">Transmembrane</keyword>
<dbReference type="GO" id="GO:0015990">
    <property type="term" value="P:electron transport coupled proton transport"/>
    <property type="evidence" value="ECO:0007669"/>
    <property type="project" value="InterPro"/>
</dbReference>
<keyword evidence="8 17" id="KW-0479">Metal-binding</keyword>
<evidence type="ECO:0000256" key="1">
    <source>
        <dbReference type="ARBA" id="ARBA00004651"/>
    </source>
</evidence>
<feature type="transmembrane region" description="Helical" evidence="17">
    <location>
        <begin position="365"/>
        <end position="386"/>
    </location>
</feature>
<keyword evidence="4 17" id="KW-1003">Cell membrane</keyword>
<dbReference type="PANTHER" id="PTHR10422:SF18">
    <property type="entry name" value="CYTOCHROME C OXIDASE SUBUNIT 1"/>
    <property type="match status" value="1"/>
</dbReference>
<organism evidence="19 20">
    <name type="scientific">Granulicella sibirica</name>
    <dbReference type="NCBI Taxonomy" id="2479048"/>
    <lineage>
        <taxon>Bacteria</taxon>
        <taxon>Pseudomonadati</taxon>
        <taxon>Acidobacteriota</taxon>
        <taxon>Terriglobia</taxon>
        <taxon>Terriglobales</taxon>
        <taxon>Acidobacteriaceae</taxon>
        <taxon>Granulicella</taxon>
    </lineage>
</organism>
<dbReference type="FunFam" id="1.20.210.10:FF:000006">
    <property type="entry name" value="Cytochrome c oxidase subunit 1"/>
    <property type="match status" value="1"/>
</dbReference>
<feature type="transmembrane region" description="Helical" evidence="17">
    <location>
        <begin position="330"/>
        <end position="353"/>
    </location>
</feature>
<feature type="transmembrane region" description="Helical" evidence="17">
    <location>
        <begin position="213"/>
        <end position="241"/>
    </location>
</feature>
<proteinExistence type="inferred from homology"/>
<feature type="transmembrane region" description="Helical" evidence="17">
    <location>
        <begin position="296"/>
        <end position="318"/>
    </location>
</feature>
<dbReference type="UniPathway" id="UPA00705"/>
<keyword evidence="12 17" id="KW-0408">Iron</keyword>
<evidence type="ECO:0000256" key="6">
    <source>
        <dbReference type="ARBA" id="ARBA00022660"/>
    </source>
</evidence>
<dbReference type="SUPFAM" id="SSF81442">
    <property type="entry name" value="Cytochrome c oxidase subunit I-like"/>
    <property type="match status" value="1"/>
</dbReference>
<dbReference type="GO" id="GO:0046872">
    <property type="term" value="F:metal ion binding"/>
    <property type="evidence" value="ECO:0007669"/>
    <property type="project" value="UniProtKB-KW"/>
</dbReference>
<dbReference type="InterPro" id="IPR000883">
    <property type="entry name" value="Cyt_C_Oxase_1"/>
</dbReference>
<feature type="domain" description="Cytochrome oxidase subunit I profile" evidence="18">
    <location>
        <begin position="30"/>
        <end position="543"/>
    </location>
</feature>
<dbReference type="GO" id="GO:0020037">
    <property type="term" value="F:heme binding"/>
    <property type="evidence" value="ECO:0007669"/>
    <property type="project" value="InterPro"/>
</dbReference>
<evidence type="ECO:0000256" key="5">
    <source>
        <dbReference type="ARBA" id="ARBA00022617"/>
    </source>
</evidence>
<dbReference type="GO" id="GO:0022904">
    <property type="term" value="P:respiratory electron transport chain"/>
    <property type="evidence" value="ECO:0007669"/>
    <property type="project" value="TreeGrafter"/>
</dbReference>
<accession>A0A4Q0SYT2</accession>
<dbReference type="InterPro" id="IPR014241">
    <property type="entry name" value="Cyt_c_oxidase_su1_bac"/>
</dbReference>
<dbReference type="Proteomes" id="UP000289437">
    <property type="component" value="Unassembled WGS sequence"/>
</dbReference>
<feature type="transmembrane region" description="Helical" evidence="17">
    <location>
        <begin position="87"/>
        <end position="108"/>
    </location>
</feature>
<evidence type="ECO:0000256" key="11">
    <source>
        <dbReference type="ARBA" id="ARBA00022989"/>
    </source>
</evidence>
<evidence type="ECO:0000313" key="19">
    <source>
        <dbReference type="EMBL" id="RXH54788.1"/>
    </source>
</evidence>
<keyword evidence="13 17" id="KW-0186">Copper</keyword>
<comment type="subcellular location">
    <subcellularLocation>
        <location evidence="1 17">Cell membrane</location>
        <topology evidence="1 17">Multi-pass membrane protein</topology>
    </subcellularLocation>
</comment>
<dbReference type="Gene3D" id="1.20.210.10">
    <property type="entry name" value="Cytochrome c oxidase-like, subunit I domain"/>
    <property type="match status" value="1"/>
</dbReference>
<evidence type="ECO:0000256" key="12">
    <source>
        <dbReference type="ARBA" id="ARBA00023004"/>
    </source>
</evidence>
<dbReference type="InterPro" id="IPR023616">
    <property type="entry name" value="Cyt_c_oxase-like_su1_dom"/>
</dbReference>
<dbReference type="OrthoDB" id="9759913at2"/>
<feature type="transmembrane region" description="Helical" evidence="17">
    <location>
        <begin position="406"/>
        <end position="426"/>
    </location>
</feature>
<keyword evidence="5 16" id="KW-0349">Heme</keyword>
<comment type="function">
    <text evidence="17">Cytochrome c oxidase is the component of the respiratory chain that catalyzes the reduction of oxygen to water. Subunits 1-3 form the functional core of the enzyme complex. CO I is the catalytic subunit of the enzyme. Electrons originating in cytochrome c are transferred via the copper A center of subunit 2 and heme A of subunit 1 to the bimetallic center formed by heme A3 and copper B.</text>
</comment>
<sequence>MATQSPVTAVLDKTQASQPPRLFLATLHEWVTTVDHKKIGLMYIGYALFFLVVAGFEAILMRIQLAIPNNTFVSPQAFNRLFTMHGTTMVFFVGMPILFGFGNYLVPLMIGARDMAFPRLNAFSFWVSAFGGSLLYFSYLGGDGLYGAGSAPDVGWFAYAPLTARVFSPGHSTDYWTLAVLLSGIGNIGTALNIVATTICMRCPGMKLNRMPLLVWLYLVTSMMVFVAVSPLTAAQIMLLLDRYLGSHFFDTQAGGSAVLWMHFFWIFGHPEVYILVLPAFAFANEIIPVFSRKAIFGYPAMVAASVGIGFISLSVWAHHMFTVGMGAGANTFFTLSTMVIAVPTGIKIFNWLATLWGGKIRYTVAMMFSVGFLFQFLIAGLTGIMLSASPFDWQLGNSYFVVAHFHYVLVGAILFMIFAAFYYWYPKMTGHMLDEKLGKWHFWLFLIGFHLTFDFMHIPGILGMPRRIYTYEADRGWMLLNMITSSGAFFQAIATLLFVYNMVWSYFKGPIAGADPWDAWTLEWSTVSPPPAYNFATIPTVESRRPLWDLKHPEDPDTRYE</sequence>
<keyword evidence="10 16" id="KW-0249">Electron transport</keyword>
<reference evidence="20" key="2">
    <citation type="submission" date="2019-02" db="EMBL/GenBank/DDBJ databases">
        <title>Granulicella sibirica sp. nov., a psychrotolerant acidobacterium isolated from an organic soil layer in forested tundra, West Siberia.</title>
        <authorList>
            <person name="Oshkin I.Y."/>
            <person name="Kulichevskaya I.S."/>
            <person name="Rijpstra W.I.C."/>
            <person name="Sinninghe Damste J.S."/>
            <person name="Rakitin A.L."/>
            <person name="Ravin N.V."/>
            <person name="Dedysh S.N."/>
        </authorList>
    </citation>
    <scope>NUCLEOTIDE SEQUENCE [LARGE SCALE GENOMIC DNA]</scope>
    <source>
        <strain evidence="20">AF10</strain>
    </source>
</reference>
<feature type="transmembrane region" description="Helical" evidence="17">
    <location>
        <begin position="120"/>
        <end position="139"/>
    </location>
</feature>
<keyword evidence="20" id="KW-1185">Reference proteome</keyword>
<comment type="caution">
    <text evidence="19">The sequence shown here is derived from an EMBL/GenBank/DDBJ whole genome shotgun (WGS) entry which is preliminary data.</text>
</comment>
<feature type="transmembrane region" description="Helical" evidence="17">
    <location>
        <begin position="43"/>
        <end position="67"/>
    </location>
</feature>
<dbReference type="GO" id="GO:0006119">
    <property type="term" value="P:oxidative phosphorylation"/>
    <property type="evidence" value="ECO:0007669"/>
    <property type="project" value="UniProtKB-UniPathway"/>
</dbReference>
<dbReference type="InterPro" id="IPR023615">
    <property type="entry name" value="Cyt_c_Oxase_su1_BS"/>
</dbReference>
<dbReference type="EMBL" id="RDSM01000003">
    <property type="protein sequence ID" value="RXH54788.1"/>
    <property type="molecule type" value="Genomic_DNA"/>
</dbReference>
<comment type="pathway">
    <text evidence="2 17">Energy metabolism; oxidative phosphorylation.</text>
</comment>
<feature type="transmembrane region" description="Helical" evidence="17">
    <location>
        <begin position="438"/>
        <end position="459"/>
    </location>
</feature>